<sequence length="312" mass="32846">MVSASSLLLPTSVRDLASCVSDGAVRVACTTPASTLAAAPAAGSPSPPPPATLSVAVSYRAIPLSPSSQPLLLRLTWSHSPVGPPTLSFAGPAGSSPAVLLRRRRGTRSLPSGDPRHPPLALFWDLTAARYAAASSPEPVSGFYFVAVADAQVVLAVGDLAAEFVKAKFEGQIPKARFLPVARADRVVAAPDNAMHSARVRFAEGAPEHEVSVGCATTSSGGGEELWVSVDGKRAVHARRLRWNFRGNQTVFVDGAPVDVLWDLHGWWFRDPPGCAVVMLRARSALESRLWLEEEAAAPGFALVVQAIKTPP</sequence>
<protein>
    <recommendedName>
        <fullName evidence="3">DUF868 family protein</fullName>
    </recommendedName>
</protein>
<dbReference type="Pfam" id="PF05910">
    <property type="entry name" value="DUF868"/>
    <property type="match status" value="1"/>
</dbReference>
<dbReference type="EMBL" id="CM029051">
    <property type="protein sequence ID" value="KAG2560073.1"/>
    <property type="molecule type" value="Genomic_DNA"/>
</dbReference>
<evidence type="ECO:0000313" key="2">
    <source>
        <dbReference type="Proteomes" id="UP000823388"/>
    </source>
</evidence>
<dbReference type="OrthoDB" id="660502at2759"/>
<organism evidence="1 2">
    <name type="scientific">Panicum virgatum</name>
    <name type="common">Blackwell switchgrass</name>
    <dbReference type="NCBI Taxonomy" id="38727"/>
    <lineage>
        <taxon>Eukaryota</taxon>
        <taxon>Viridiplantae</taxon>
        <taxon>Streptophyta</taxon>
        <taxon>Embryophyta</taxon>
        <taxon>Tracheophyta</taxon>
        <taxon>Spermatophyta</taxon>
        <taxon>Magnoliopsida</taxon>
        <taxon>Liliopsida</taxon>
        <taxon>Poales</taxon>
        <taxon>Poaceae</taxon>
        <taxon>PACMAD clade</taxon>
        <taxon>Panicoideae</taxon>
        <taxon>Panicodae</taxon>
        <taxon>Paniceae</taxon>
        <taxon>Panicinae</taxon>
        <taxon>Panicum</taxon>
        <taxon>Panicum sect. Hiantes</taxon>
    </lineage>
</organism>
<accession>A0A8T0PDW7</accession>
<dbReference type="Proteomes" id="UP000823388">
    <property type="component" value="Chromosome 8K"/>
</dbReference>
<evidence type="ECO:0008006" key="3">
    <source>
        <dbReference type="Google" id="ProtNLM"/>
    </source>
</evidence>
<dbReference type="PANTHER" id="PTHR31972:SF38">
    <property type="entry name" value="OS12G0149000 PROTEIN"/>
    <property type="match status" value="1"/>
</dbReference>
<comment type="caution">
    <text evidence="1">The sequence shown here is derived from an EMBL/GenBank/DDBJ whole genome shotgun (WGS) entry which is preliminary data.</text>
</comment>
<evidence type="ECO:0000313" key="1">
    <source>
        <dbReference type="EMBL" id="KAG2560073.1"/>
    </source>
</evidence>
<proteinExistence type="predicted"/>
<keyword evidence="2" id="KW-1185">Reference proteome</keyword>
<dbReference type="AlphaFoldDB" id="A0A8T0PDW7"/>
<gene>
    <name evidence="1" type="ORF">PVAP13_8KG026500</name>
</gene>
<reference evidence="1" key="1">
    <citation type="submission" date="2020-05" db="EMBL/GenBank/DDBJ databases">
        <title>WGS assembly of Panicum virgatum.</title>
        <authorList>
            <person name="Lovell J.T."/>
            <person name="Jenkins J."/>
            <person name="Shu S."/>
            <person name="Juenger T.E."/>
            <person name="Schmutz J."/>
        </authorList>
    </citation>
    <scope>NUCLEOTIDE SEQUENCE</scope>
    <source>
        <strain evidence="1">AP13</strain>
    </source>
</reference>
<dbReference type="InterPro" id="IPR008586">
    <property type="entry name" value="DUF868_pln"/>
</dbReference>
<name>A0A8T0PDW7_PANVG</name>
<dbReference type="PANTHER" id="PTHR31972">
    <property type="entry name" value="EXPRESSED PROTEIN"/>
    <property type="match status" value="1"/>
</dbReference>